<dbReference type="AlphaFoldDB" id="K3W352"/>
<organism evidence="3 4">
    <name type="scientific">Fusarium pseudograminearum (strain CS3096)</name>
    <name type="common">Wheat and barley crown-rot fungus</name>
    <dbReference type="NCBI Taxonomy" id="1028729"/>
    <lineage>
        <taxon>Eukaryota</taxon>
        <taxon>Fungi</taxon>
        <taxon>Dikarya</taxon>
        <taxon>Ascomycota</taxon>
        <taxon>Pezizomycotina</taxon>
        <taxon>Sordariomycetes</taxon>
        <taxon>Hypocreomycetidae</taxon>
        <taxon>Hypocreales</taxon>
        <taxon>Nectriaceae</taxon>
        <taxon>Fusarium</taxon>
    </lineage>
</organism>
<dbReference type="RefSeq" id="XP_009252428.1">
    <property type="nucleotide sequence ID" value="XM_009254153.1"/>
</dbReference>
<feature type="repeat" description="TPR" evidence="1">
    <location>
        <begin position="53"/>
        <end position="86"/>
    </location>
</feature>
<dbReference type="InterPro" id="IPR019734">
    <property type="entry name" value="TPR_rpt"/>
</dbReference>
<dbReference type="HOGENOM" id="CLU_040959_2_1_1"/>
<keyword evidence="4" id="KW-1185">Reference proteome</keyword>
<dbReference type="Proteomes" id="UP000007978">
    <property type="component" value="Chromosome 1"/>
</dbReference>
<dbReference type="OrthoDB" id="1914839at2759"/>
<evidence type="ECO:0000256" key="1">
    <source>
        <dbReference type="PROSITE-ProRule" id="PRU00339"/>
    </source>
</evidence>
<keyword evidence="1" id="KW-0802">TPR repeat</keyword>
<dbReference type="Pfam" id="PF13432">
    <property type="entry name" value="TPR_16"/>
    <property type="match status" value="1"/>
</dbReference>
<evidence type="ECO:0000313" key="3">
    <source>
        <dbReference type="EMBL" id="EKJ78795.1"/>
    </source>
</evidence>
<gene>
    <name evidence="3" type="ORF">FPSE_01033</name>
</gene>
<dbReference type="KEGG" id="fpu:FPSE_01033"/>
<evidence type="ECO:0000256" key="2">
    <source>
        <dbReference type="SAM" id="MobiDB-lite"/>
    </source>
</evidence>
<feature type="compositionally biased region" description="Acidic residues" evidence="2">
    <location>
        <begin position="349"/>
        <end position="375"/>
    </location>
</feature>
<accession>K3W352</accession>
<dbReference type="SUPFAM" id="SSF48452">
    <property type="entry name" value="TPR-like"/>
    <property type="match status" value="1"/>
</dbReference>
<dbReference type="Gene3D" id="1.25.40.10">
    <property type="entry name" value="Tetratricopeptide repeat domain"/>
    <property type="match status" value="2"/>
</dbReference>
<protein>
    <submittedName>
        <fullName evidence="3">Uncharacterized protein</fullName>
    </submittedName>
</protein>
<dbReference type="PROSITE" id="PS50005">
    <property type="entry name" value="TPR"/>
    <property type="match status" value="1"/>
</dbReference>
<evidence type="ECO:0000313" key="4">
    <source>
        <dbReference type="Proteomes" id="UP000007978"/>
    </source>
</evidence>
<dbReference type="InterPro" id="IPR011990">
    <property type="entry name" value="TPR-like_helical_dom_sf"/>
</dbReference>
<proteinExistence type="predicted"/>
<feature type="region of interest" description="Disordered" evidence="2">
    <location>
        <begin position="343"/>
        <end position="375"/>
    </location>
</feature>
<comment type="caution">
    <text evidence="3">The sequence shown here is derived from an EMBL/GenBank/DDBJ whole genome shotgun (WGS) entry which is preliminary data.</text>
</comment>
<dbReference type="GeneID" id="20359653"/>
<reference evidence="3 4" key="1">
    <citation type="journal article" date="2012" name="PLoS Pathog.">
        <title>Comparative pathogenomics reveals horizontally acquired novel virulence genes in fungi infecting cereal hosts.</title>
        <authorList>
            <person name="Gardiner D.M."/>
            <person name="McDonald M.C."/>
            <person name="Covarelli L."/>
            <person name="Solomon P.S."/>
            <person name="Rusu A.G."/>
            <person name="Marshall M."/>
            <person name="Kazan K."/>
            <person name="Chakraborty S."/>
            <person name="McDonald B.A."/>
            <person name="Manners J.M."/>
        </authorList>
    </citation>
    <scope>NUCLEOTIDE SEQUENCE [LARGE SCALE GENOMIC DNA]</scope>
    <source>
        <strain evidence="3 4">CS3096</strain>
    </source>
</reference>
<dbReference type="CDD" id="cd24142">
    <property type="entry name" value="ACL4-like"/>
    <property type="match status" value="1"/>
</dbReference>
<dbReference type="eggNOG" id="ENOG502QSAH">
    <property type="taxonomic scope" value="Eukaryota"/>
</dbReference>
<sequence length="375" mass="41810">MAPSRPETKKTNPDIAKLLVDAQTQLEVGRLEEAATLAQQALDTTGQGGDFELSAANLLGTIFIESGDLDEARAAFERAVHLDQDGTVDEKIGGGPEKFLLLAQLSEEGGLDTVQWYERGATALRKQIAVLSELRSPTPEQKTSTQEKQHKLGGVLCAVAEVYMTDLSWEPDAESRCETLITEAMLLAPAAPETWQTVANVRISQNRANEAQTALRRSLELWQNLPPNHPDVPEFPTRIALARLLMETELEDEALSVLERLVTDDDTSVEAWYLGGWCLYITGEKQKNTATKPWNEATKDNEEWKGLWKSSRQWLSQCLKLFAMQEYEDERLGEHARELLSSINKEIGEPVEGELDDWEDPSDGENDDDDAEMQG</sequence>
<dbReference type="EMBL" id="AFNW01000020">
    <property type="protein sequence ID" value="EKJ78795.1"/>
    <property type="molecule type" value="Genomic_DNA"/>
</dbReference>
<name>K3W352_FUSPC</name>